<keyword evidence="2" id="KW-1185">Reference proteome</keyword>
<gene>
    <name evidence="1" type="ORF">ES288_D07G196600v1</name>
</gene>
<dbReference type="PANTHER" id="PTHR47576:SF2">
    <property type="entry name" value="BRCT DOMAIN DNA REPAIR PROTEIN-RELATED"/>
    <property type="match status" value="1"/>
</dbReference>
<organism evidence="1 2">
    <name type="scientific">Gossypium darwinii</name>
    <name type="common">Darwin's cotton</name>
    <name type="synonym">Gossypium barbadense var. darwinii</name>
    <dbReference type="NCBI Taxonomy" id="34276"/>
    <lineage>
        <taxon>Eukaryota</taxon>
        <taxon>Viridiplantae</taxon>
        <taxon>Streptophyta</taxon>
        <taxon>Embryophyta</taxon>
        <taxon>Tracheophyta</taxon>
        <taxon>Spermatophyta</taxon>
        <taxon>Magnoliopsida</taxon>
        <taxon>eudicotyledons</taxon>
        <taxon>Gunneridae</taxon>
        <taxon>Pentapetalae</taxon>
        <taxon>rosids</taxon>
        <taxon>malvids</taxon>
        <taxon>Malvales</taxon>
        <taxon>Malvaceae</taxon>
        <taxon>Malvoideae</taxon>
        <taxon>Gossypium</taxon>
    </lineage>
</organism>
<evidence type="ECO:0000313" key="2">
    <source>
        <dbReference type="Proteomes" id="UP000323506"/>
    </source>
</evidence>
<sequence>MTDDLCNSVRQGYSPTQELLVQQIVRGAKWVQLRRPPSGTLILNTDGAPSPITKHFAGRVLVTLTANKITNRPFLISQSQSQIFSQIGKIHHFCYPFLFQHTKTQRPVRLSESLYTVKGVEEHAARVDELNRLAGSTASESSCLVAGFHEAKKLDMIGKPNVRYSGRVLNRSMDSVLSGHTIYINSDISVELNWLSQLNRLNRLNRLSRLNRLIFNQK</sequence>
<accession>A0A5D2C2M8</accession>
<dbReference type="Proteomes" id="UP000323506">
    <property type="component" value="Chromosome D07"/>
</dbReference>
<dbReference type="AlphaFoldDB" id="A0A5D2C2M8"/>
<proteinExistence type="predicted"/>
<evidence type="ECO:0000313" key="1">
    <source>
        <dbReference type="EMBL" id="TYG62046.1"/>
    </source>
</evidence>
<dbReference type="PANTHER" id="PTHR47576">
    <property type="entry name" value="BRCT DOMAIN DNA REPAIR PROTEIN-RELATED"/>
    <property type="match status" value="1"/>
</dbReference>
<reference evidence="1 2" key="1">
    <citation type="submission" date="2019-06" db="EMBL/GenBank/DDBJ databases">
        <title>WGS assembly of Gossypium darwinii.</title>
        <authorList>
            <person name="Chen Z.J."/>
            <person name="Sreedasyam A."/>
            <person name="Ando A."/>
            <person name="Song Q."/>
            <person name="De L."/>
            <person name="Hulse-Kemp A."/>
            <person name="Ding M."/>
            <person name="Ye W."/>
            <person name="Kirkbride R."/>
            <person name="Jenkins J."/>
            <person name="Plott C."/>
            <person name="Lovell J."/>
            <person name="Lin Y.-M."/>
            <person name="Vaughn R."/>
            <person name="Liu B."/>
            <person name="Li W."/>
            <person name="Simpson S."/>
            <person name="Scheffler B."/>
            <person name="Saski C."/>
            <person name="Grover C."/>
            <person name="Hu G."/>
            <person name="Conover J."/>
            <person name="Carlson J."/>
            <person name="Shu S."/>
            <person name="Boston L."/>
            <person name="Williams M."/>
            <person name="Peterson D."/>
            <person name="Mcgee K."/>
            <person name="Jones D."/>
            <person name="Wendel J."/>
            <person name="Stelly D."/>
            <person name="Grimwood J."/>
            <person name="Schmutz J."/>
        </authorList>
    </citation>
    <scope>NUCLEOTIDE SEQUENCE [LARGE SCALE GENOMIC DNA]</scope>
    <source>
        <strain evidence="1">1808015.09</strain>
    </source>
</reference>
<name>A0A5D2C2M8_GOSDA</name>
<protein>
    <submittedName>
        <fullName evidence="1">Uncharacterized protein</fullName>
    </submittedName>
</protein>
<dbReference type="EMBL" id="CM017707">
    <property type="protein sequence ID" value="TYG62046.1"/>
    <property type="molecule type" value="Genomic_DNA"/>
</dbReference>